<evidence type="ECO:0000313" key="1">
    <source>
        <dbReference type="EMBL" id="OKO99354.1"/>
    </source>
</evidence>
<dbReference type="OrthoDB" id="6444948at2"/>
<sequence length="124" mass="13909">MSTELKEKLITLLEEQFLTVADMQNFEAVLTAKIREQGWFLQKNFTVTGLSDGRNGRVDYMVTTHAAAKCAIEADNRSPRKRSLLKLSELPAGISGFVLLKDGKQPLRYSVNGVDVIRATPFRH</sequence>
<evidence type="ECO:0008006" key="3">
    <source>
        <dbReference type="Google" id="ProtNLM"/>
    </source>
</evidence>
<reference evidence="1 2" key="1">
    <citation type="submission" date="2016-09" db="EMBL/GenBank/DDBJ databases">
        <title>Xenorhabdus thuongxuanensis sp. nov. and Xenorhabdus eapokensis sp. nov., isolated from Steinernema species.</title>
        <authorList>
            <person name="Kaempfer P."/>
            <person name="Tobias N.J."/>
            <person name="Phan Ke L."/>
            <person name="Bode H.B."/>
            <person name="Glaeser S.P."/>
        </authorList>
    </citation>
    <scope>NUCLEOTIDE SEQUENCE [LARGE SCALE GENOMIC DNA]</scope>
    <source>
        <strain evidence="1 2">DL20</strain>
    </source>
</reference>
<accession>A0A1Q5TGK6</accession>
<evidence type="ECO:0000313" key="2">
    <source>
        <dbReference type="Proteomes" id="UP000186268"/>
    </source>
</evidence>
<dbReference type="AlphaFoldDB" id="A0A1Q5TGK6"/>
<protein>
    <recommendedName>
        <fullName evidence="3">Fels-1 prophage protein</fullName>
    </recommendedName>
</protein>
<dbReference type="STRING" id="1873482.Xedl_03721"/>
<name>A0A1Q5TGK6_9GAMM</name>
<organism evidence="1 2">
    <name type="scientific">Xenorhabdus eapokensis</name>
    <dbReference type="NCBI Taxonomy" id="1873482"/>
    <lineage>
        <taxon>Bacteria</taxon>
        <taxon>Pseudomonadati</taxon>
        <taxon>Pseudomonadota</taxon>
        <taxon>Gammaproteobacteria</taxon>
        <taxon>Enterobacterales</taxon>
        <taxon>Morganellaceae</taxon>
        <taxon>Xenorhabdus</taxon>
    </lineage>
</organism>
<proteinExistence type="predicted"/>
<dbReference type="Proteomes" id="UP000186268">
    <property type="component" value="Unassembled WGS sequence"/>
</dbReference>
<dbReference type="EMBL" id="MKGQ01000060">
    <property type="protein sequence ID" value="OKO99354.1"/>
    <property type="molecule type" value="Genomic_DNA"/>
</dbReference>
<dbReference type="RefSeq" id="WP_074025219.1">
    <property type="nucleotide sequence ID" value="NZ_CAWNAG010000170.1"/>
</dbReference>
<comment type="caution">
    <text evidence="1">The sequence shown here is derived from an EMBL/GenBank/DDBJ whole genome shotgun (WGS) entry which is preliminary data.</text>
</comment>
<keyword evidence="2" id="KW-1185">Reference proteome</keyword>
<gene>
    <name evidence="1" type="ORF">Xedl_03721</name>
</gene>